<dbReference type="InterPro" id="IPR011990">
    <property type="entry name" value="TPR-like_helical_dom_sf"/>
</dbReference>
<dbReference type="Pfam" id="PF13240">
    <property type="entry name" value="Zn_Ribbon_1"/>
    <property type="match status" value="1"/>
</dbReference>
<sequence length="327" mass="36699">MGHCTECGAQVRDTDKFCGECGKAVGSTIVTGAHDRLSDQSGIATLMGMAQTAELGANNAEALDYYNRVLEIDPTIADAWIGKGRAASWQSTLINFRVSEGLIAFRHAISNAGERREAIIAEVTGELNKIVTALYRMARNHMEEFAALDHTWPSYLNQVAQMLDALEQAEKWDPQNKVILENIVHLTKDNIEGYKYWDSINRVSGVHGITPEYEKTLRGMMEAAVTALRDMDETYVAPAVEKKQADACFVVTATMGDFSHPDVTLLRQFRDEWIVEKPGGRRFVRLYYRIGPGLAAWIEGKPSRRRLAYRLIVRPAVRFAMRMKDPQ</sequence>
<dbReference type="Proteomes" id="UP001059971">
    <property type="component" value="Chromosome 1"/>
</dbReference>
<dbReference type="InterPro" id="IPR026870">
    <property type="entry name" value="Zinc_ribbon_dom"/>
</dbReference>
<reference evidence="2" key="1">
    <citation type="submission" date="2018-07" db="EMBL/GenBank/DDBJ databases">
        <title>Complete genome sequence of Sphingomonas bisphenolicum strain AO1, a bisphenol A degradative bacterium isolated from Japanese farm field.</title>
        <authorList>
            <person name="Murakami M."/>
            <person name="Koh M."/>
            <person name="Koba S."/>
            <person name="Matsumura Y."/>
        </authorList>
    </citation>
    <scope>NUCLEOTIDE SEQUENCE</scope>
    <source>
        <strain evidence="2">AO1</strain>
    </source>
</reference>
<keyword evidence="3" id="KW-1185">Reference proteome</keyword>
<proteinExistence type="predicted"/>
<evidence type="ECO:0000313" key="2">
    <source>
        <dbReference type="EMBL" id="BBF68800.1"/>
    </source>
</evidence>
<dbReference type="InterPro" id="IPR049886">
    <property type="entry name" value="CFI_box_CTERM_dom"/>
</dbReference>
<dbReference type="SUPFAM" id="SSF48452">
    <property type="entry name" value="TPR-like"/>
    <property type="match status" value="1"/>
</dbReference>
<evidence type="ECO:0000313" key="3">
    <source>
        <dbReference type="Proteomes" id="UP001059971"/>
    </source>
</evidence>
<name>A0ABM7G2M1_9SPHN</name>
<feature type="domain" description="Zinc-ribbon" evidence="1">
    <location>
        <begin position="3"/>
        <end position="24"/>
    </location>
</feature>
<gene>
    <name evidence="2" type="ORF">SBA_ch1_10000</name>
</gene>
<dbReference type="EMBL" id="AP018817">
    <property type="protein sequence ID" value="BBF68800.1"/>
    <property type="molecule type" value="Genomic_DNA"/>
</dbReference>
<dbReference type="NCBIfam" id="NF041770">
    <property type="entry name" value="CFI_box_CTERM"/>
    <property type="match status" value="1"/>
</dbReference>
<evidence type="ECO:0000259" key="1">
    <source>
        <dbReference type="Pfam" id="PF13240"/>
    </source>
</evidence>
<organism evidence="2 3">
    <name type="scientific">Sphingomonas bisphenolicum</name>
    <dbReference type="NCBI Taxonomy" id="296544"/>
    <lineage>
        <taxon>Bacteria</taxon>
        <taxon>Pseudomonadati</taxon>
        <taxon>Pseudomonadota</taxon>
        <taxon>Alphaproteobacteria</taxon>
        <taxon>Sphingomonadales</taxon>
        <taxon>Sphingomonadaceae</taxon>
        <taxon>Sphingomonas</taxon>
    </lineage>
</organism>
<accession>A0ABM7G2M1</accession>
<dbReference type="Gene3D" id="1.25.40.10">
    <property type="entry name" value="Tetratricopeptide repeat domain"/>
    <property type="match status" value="1"/>
</dbReference>
<protein>
    <recommendedName>
        <fullName evidence="1">Zinc-ribbon domain-containing protein</fullName>
    </recommendedName>
</protein>